<organism evidence="7 8">
    <name type="scientific">Stieleria maiorica</name>
    <dbReference type="NCBI Taxonomy" id="2795974"/>
    <lineage>
        <taxon>Bacteria</taxon>
        <taxon>Pseudomonadati</taxon>
        <taxon>Planctomycetota</taxon>
        <taxon>Planctomycetia</taxon>
        <taxon>Pirellulales</taxon>
        <taxon>Pirellulaceae</taxon>
        <taxon>Stieleria</taxon>
    </lineage>
</organism>
<keyword evidence="2" id="KW-0812">Transmembrane</keyword>
<dbReference type="Proteomes" id="UP000321353">
    <property type="component" value="Chromosome"/>
</dbReference>
<keyword evidence="4" id="KW-0732">Signal</keyword>
<evidence type="ECO:0000256" key="1">
    <source>
        <dbReference type="ARBA" id="ARBA00022452"/>
    </source>
</evidence>
<feature type="chain" id="PRO_5023051086" evidence="4">
    <location>
        <begin position="21"/>
        <end position="583"/>
    </location>
</feature>
<dbReference type="Pfam" id="PF08479">
    <property type="entry name" value="POTRA_2"/>
    <property type="match status" value="1"/>
</dbReference>
<dbReference type="InterPro" id="IPR005565">
    <property type="entry name" value="Hemolysn_activator_HlyB_C"/>
</dbReference>
<protein>
    <submittedName>
        <fullName evidence="7">Heme/hemopexin transporter protein HuxB</fullName>
    </submittedName>
</protein>
<dbReference type="SUPFAM" id="SSF56935">
    <property type="entry name" value="Porins"/>
    <property type="match status" value="1"/>
</dbReference>
<dbReference type="PANTHER" id="PTHR34597">
    <property type="entry name" value="SLR1661 PROTEIN"/>
    <property type="match status" value="1"/>
</dbReference>
<dbReference type="GO" id="GO:0098046">
    <property type="term" value="C:type V protein secretion system complex"/>
    <property type="evidence" value="ECO:0007669"/>
    <property type="project" value="TreeGrafter"/>
</dbReference>
<accession>A0A5B9MKV4</accession>
<dbReference type="AlphaFoldDB" id="A0A5B9MKV4"/>
<dbReference type="GO" id="GO:0008320">
    <property type="term" value="F:protein transmembrane transporter activity"/>
    <property type="evidence" value="ECO:0007669"/>
    <property type="project" value="TreeGrafter"/>
</dbReference>
<dbReference type="GO" id="GO:0046819">
    <property type="term" value="P:protein secretion by the type V secretion system"/>
    <property type="evidence" value="ECO:0007669"/>
    <property type="project" value="TreeGrafter"/>
</dbReference>
<evidence type="ECO:0000256" key="4">
    <source>
        <dbReference type="SAM" id="SignalP"/>
    </source>
</evidence>
<keyword evidence="8" id="KW-1185">Reference proteome</keyword>
<dbReference type="Gene3D" id="3.10.20.310">
    <property type="entry name" value="membrane protein fhac"/>
    <property type="match status" value="1"/>
</dbReference>
<feature type="domain" description="Haemolysin activator HlyB C-terminal" evidence="5">
    <location>
        <begin position="223"/>
        <end position="542"/>
    </location>
</feature>
<keyword evidence="3" id="KW-0998">Cell outer membrane</keyword>
<evidence type="ECO:0000259" key="5">
    <source>
        <dbReference type="Pfam" id="PF03865"/>
    </source>
</evidence>
<feature type="signal peptide" evidence="4">
    <location>
        <begin position="1"/>
        <end position="20"/>
    </location>
</feature>
<dbReference type="KEGG" id="smam:Mal15_60140"/>
<evidence type="ECO:0000313" key="8">
    <source>
        <dbReference type="Proteomes" id="UP000321353"/>
    </source>
</evidence>
<reference evidence="7 8" key="1">
    <citation type="submission" date="2019-02" db="EMBL/GenBank/DDBJ databases">
        <title>Planctomycetal bacteria perform biofilm scaping via a novel small molecule.</title>
        <authorList>
            <person name="Jeske O."/>
            <person name="Boedeker C."/>
            <person name="Wiegand S."/>
            <person name="Breitling P."/>
            <person name="Kallscheuer N."/>
            <person name="Jogler M."/>
            <person name="Rohde M."/>
            <person name="Petersen J."/>
            <person name="Medema M.H."/>
            <person name="Surup F."/>
            <person name="Jogler C."/>
        </authorList>
    </citation>
    <scope>NUCLEOTIDE SEQUENCE [LARGE SCALE GENOMIC DNA]</scope>
    <source>
        <strain evidence="7 8">Mal15</strain>
    </source>
</reference>
<sequence precursor="true">MKTRRAVSLLLACLLISVQADDSRAQNFERYKPLTVPPHAAQQTMRPDELPAVEGSDRQLLESLDAVVILDHNDKVQPDQANAELTGIHYDFDARSSLVYSRGLTQIVDRYLGGPVTLRNLNQLARDIILYYRRCGQPVVDVIIPEQKITGGTVQLVVVESRVGRIRVEGGCYFDPCDMGKWIGCTRRGSRIYESAIATDLFWLNQNPFRKVDVDLRPGEADGTTDVIFEMTDVRPINAYLGYEDTGVRSLMLERLYAGVMWGNAFGRDATLSYQYTADADFAHLHAHAAFYSEPLNRDWSFQTYGSWAGVDPVLTGGLSQGGESWQAGVGLTRHLIKNRCRDISGSFGFDFKSTNNNLEFGGVNVQNSDADLAQLRVGLRGINRMANRQYSLWSVDTFIGPGGGFTSNANTAAMNTIRAGTSPDYIYARGRLERMWDLPSGWDFVARGTGQITSERLLFSETLGFGGFDSVRGYDQRVFSGDSGWITNFELGPEPWRWGCGDRCHTLRVYGLFDAGEAYVEDPLVGERTDEFLISLGAGLRWKVGDRTNLRVDYAHGFEAVGGAATRDRIHLGFVSLFGPRP</sequence>
<dbReference type="InterPro" id="IPR051544">
    <property type="entry name" value="TPS_OM_transporter"/>
</dbReference>
<gene>
    <name evidence="7" type="primary">hxuB</name>
    <name evidence="7" type="ORF">Mal15_60140</name>
</gene>
<dbReference type="InterPro" id="IPR013686">
    <property type="entry name" value="Polypept-transport_assoc_ShlB"/>
</dbReference>
<dbReference type="Gene3D" id="2.40.160.50">
    <property type="entry name" value="membrane protein fhac: a member of the omp85/tpsb transporter family"/>
    <property type="match status" value="1"/>
</dbReference>
<evidence type="ECO:0000256" key="3">
    <source>
        <dbReference type="ARBA" id="ARBA00023237"/>
    </source>
</evidence>
<dbReference type="Pfam" id="PF03865">
    <property type="entry name" value="ShlB"/>
    <property type="match status" value="1"/>
</dbReference>
<evidence type="ECO:0000259" key="6">
    <source>
        <dbReference type="Pfam" id="PF08479"/>
    </source>
</evidence>
<keyword evidence="1" id="KW-1134">Transmembrane beta strand</keyword>
<proteinExistence type="predicted"/>
<evidence type="ECO:0000313" key="7">
    <source>
        <dbReference type="EMBL" id="QEG01933.1"/>
    </source>
</evidence>
<dbReference type="EMBL" id="CP036264">
    <property type="protein sequence ID" value="QEG01933.1"/>
    <property type="molecule type" value="Genomic_DNA"/>
</dbReference>
<name>A0A5B9MKV4_9BACT</name>
<dbReference type="RefSeq" id="WP_147870944.1">
    <property type="nucleotide sequence ID" value="NZ_CP036264.1"/>
</dbReference>
<feature type="domain" description="Polypeptide-transport-associated ShlB-type" evidence="6">
    <location>
        <begin position="97"/>
        <end position="160"/>
    </location>
</feature>
<evidence type="ECO:0000256" key="2">
    <source>
        <dbReference type="ARBA" id="ARBA00022692"/>
    </source>
</evidence>
<dbReference type="PANTHER" id="PTHR34597:SF3">
    <property type="entry name" value="OUTER MEMBRANE TRANSPORTER CDIB"/>
    <property type="match status" value="1"/>
</dbReference>
<keyword evidence="1" id="KW-0472">Membrane</keyword>